<proteinExistence type="predicted"/>
<dbReference type="EMBL" id="KB644409">
    <property type="protein sequence ID" value="EPS26596.1"/>
    <property type="molecule type" value="Genomic_DNA"/>
</dbReference>
<protein>
    <submittedName>
        <fullName evidence="1">Uncharacterized protein</fullName>
    </submittedName>
</protein>
<keyword evidence="2" id="KW-1185">Reference proteome</keyword>
<evidence type="ECO:0000313" key="1">
    <source>
        <dbReference type="EMBL" id="EPS26596.1"/>
    </source>
</evidence>
<name>S7ZD34_PENO1</name>
<reference evidence="1 2" key="1">
    <citation type="journal article" date="2013" name="PLoS ONE">
        <title>Genomic and secretomic analyses reveal unique features of the lignocellulolytic enzyme system of Penicillium decumbens.</title>
        <authorList>
            <person name="Liu G."/>
            <person name="Zhang L."/>
            <person name="Wei X."/>
            <person name="Zou G."/>
            <person name="Qin Y."/>
            <person name="Ma L."/>
            <person name="Li J."/>
            <person name="Zheng H."/>
            <person name="Wang S."/>
            <person name="Wang C."/>
            <person name="Xun L."/>
            <person name="Zhao G.-P."/>
            <person name="Zhou Z."/>
            <person name="Qu Y."/>
        </authorList>
    </citation>
    <scope>NUCLEOTIDE SEQUENCE [LARGE SCALE GENOMIC DNA]</scope>
    <source>
        <strain evidence="2">114-2 / CGMCC 5302</strain>
    </source>
</reference>
<sequence length="49" mass="5317">MSQYKLGKSVYKDYTTHCQVAQSGGGNEMSEAPSVMNHAETGGSYIYLP</sequence>
<gene>
    <name evidence="1" type="ORF">PDE_01533</name>
</gene>
<dbReference type="Proteomes" id="UP000019376">
    <property type="component" value="Unassembled WGS sequence"/>
</dbReference>
<accession>S7ZD34</accession>
<organism evidence="1 2">
    <name type="scientific">Penicillium oxalicum (strain 114-2 / CGMCC 5302)</name>
    <name type="common">Penicillium decumbens</name>
    <dbReference type="NCBI Taxonomy" id="933388"/>
    <lineage>
        <taxon>Eukaryota</taxon>
        <taxon>Fungi</taxon>
        <taxon>Dikarya</taxon>
        <taxon>Ascomycota</taxon>
        <taxon>Pezizomycotina</taxon>
        <taxon>Eurotiomycetes</taxon>
        <taxon>Eurotiomycetidae</taxon>
        <taxon>Eurotiales</taxon>
        <taxon>Aspergillaceae</taxon>
        <taxon>Penicillium</taxon>
    </lineage>
</organism>
<evidence type="ECO:0000313" key="2">
    <source>
        <dbReference type="Proteomes" id="UP000019376"/>
    </source>
</evidence>
<dbReference type="HOGENOM" id="CLU_3143581_0_0_1"/>
<dbReference type="AlphaFoldDB" id="S7ZD34"/>